<organism evidence="1 2">
    <name type="scientific">Botrytis byssoidea</name>
    <dbReference type="NCBI Taxonomy" id="139641"/>
    <lineage>
        <taxon>Eukaryota</taxon>
        <taxon>Fungi</taxon>
        <taxon>Dikarya</taxon>
        <taxon>Ascomycota</taxon>
        <taxon>Pezizomycotina</taxon>
        <taxon>Leotiomycetes</taxon>
        <taxon>Helotiales</taxon>
        <taxon>Sclerotiniaceae</taxon>
        <taxon>Botrytis</taxon>
    </lineage>
</organism>
<evidence type="ECO:0000313" key="1">
    <source>
        <dbReference type="EMBL" id="KAF7927315.1"/>
    </source>
</evidence>
<sequence length="115" mass="12463">MSKKSILSCLDTLRFTEIGSEGKLLAFQDSLHLAEFPSITQDSLWRDILQDTEETFTVAVITNTCLSSRPLPEGKRCANGANSSEGSLTLATQIATRIGTADSSPKDLTLLKNDD</sequence>
<dbReference type="Proteomes" id="UP000710849">
    <property type="component" value="Unassembled WGS sequence"/>
</dbReference>
<dbReference type="AlphaFoldDB" id="A0A9P5I709"/>
<protein>
    <submittedName>
        <fullName evidence="1">Uncharacterized protein</fullName>
    </submittedName>
</protein>
<proteinExistence type="predicted"/>
<reference evidence="1 2" key="1">
    <citation type="journal article" date="2020" name="Genome Biol. Evol.">
        <title>Comparative genomics of Sclerotiniaceae.</title>
        <authorList>
            <person name="Valero Jimenez C.A."/>
            <person name="Steentjes M."/>
            <person name="Scholten O.E."/>
            <person name="Van Kan J.A.L."/>
        </authorList>
    </citation>
    <scope>NUCLEOTIDE SEQUENCE [LARGE SCALE GENOMIC DNA]</scope>
    <source>
        <strain evidence="1 2">MUCL 94</strain>
    </source>
</reference>
<dbReference type="EMBL" id="RCSW01000025">
    <property type="protein sequence ID" value="KAF7927315.1"/>
    <property type="molecule type" value="Genomic_DNA"/>
</dbReference>
<comment type="caution">
    <text evidence="1">The sequence shown here is derived from an EMBL/GenBank/DDBJ whole genome shotgun (WGS) entry which is preliminary data.</text>
</comment>
<accession>A0A9P5I709</accession>
<gene>
    <name evidence="1" type="ORF">EAE97_009990</name>
</gene>
<name>A0A9P5I709_9HELO</name>
<keyword evidence="2" id="KW-1185">Reference proteome</keyword>
<dbReference type="GeneID" id="62153578"/>
<dbReference type="RefSeq" id="XP_038728551.1">
    <property type="nucleotide sequence ID" value="XM_038880505.1"/>
</dbReference>
<evidence type="ECO:0000313" key="2">
    <source>
        <dbReference type="Proteomes" id="UP000710849"/>
    </source>
</evidence>